<evidence type="ECO:0000313" key="2">
    <source>
        <dbReference type="EMBL" id="OGZ44478.1"/>
    </source>
</evidence>
<protein>
    <submittedName>
        <fullName evidence="2">Uncharacterized protein</fullName>
    </submittedName>
</protein>
<feature type="transmembrane region" description="Helical" evidence="1">
    <location>
        <begin position="36"/>
        <end position="54"/>
    </location>
</feature>
<proteinExistence type="predicted"/>
<organism evidence="2 3">
    <name type="scientific">Candidatus Ryanbacteria bacterium RIFCSPHIGHO2_01_FULL_45_22</name>
    <dbReference type="NCBI Taxonomy" id="1802114"/>
    <lineage>
        <taxon>Bacteria</taxon>
        <taxon>Candidatus Ryaniibacteriota</taxon>
    </lineage>
</organism>
<sequence>MESNGESMNPKKYNRIANGCLVIAILSALSFESLGWWAGSVGILAAITATWLYFHNLHQTDEQNLKL</sequence>
<comment type="caution">
    <text evidence="2">The sequence shown here is derived from an EMBL/GenBank/DDBJ whole genome shotgun (WGS) entry which is preliminary data.</text>
</comment>
<keyword evidence="1" id="KW-0472">Membrane</keyword>
<dbReference type="EMBL" id="MHNK01000002">
    <property type="protein sequence ID" value="OGZ44478.1"/>
    <property type="molecule type" value="Genomic_DNA"/>
</dbReference>
<evidence type="ECO:0000313" key="3">
    <source>
        <dbReference type="Proteomes" id="UP000177480"/>
    </source>
</evidence>
<reference evidence="2 3" key="1">
    <citation type="journal article" date="2016" name="Nat. Commun.">
        <title>Thousands of microbial genomes shed light on interconnected biogeochemical processes in an aquifer system.</title>
        <authorList>
            <person name="Anantharaman K."/>
            <person name="Brown C.T."/>
            <person name="Hug L.A."/>
            <person name="Sharon I."/>
            <person name="Castelle C.J."/>
            <person name="Probst A.J."/>
            <person name="Thomas B.C."/>
            <person name="Singh A."/>
            <person name="Wilkins M.J."/>
            <person name="Karaoz U."/>
            <person name="Brodie E.L."/>
            <person name="Williams K.H."/>
            <person name="Hubbard S.S."/>
            <person name="Banfield J.F."/>
        </authorList>
    </citation>
    <scope>NUCLEOTIDE SEQUENCE [LARGE SCALE GENOMIC DNA]</scope>
</reference>
<accession>A0A1G2G3P5</accession>
<evidence type="ECO:0000256" key="1">
    <source>
        <dbReference type="SAM" id="Phobius"/>
    </source>
</evidence>
<feature type="transmembrane region" description="Helical" evidence="1">
    <location>
        <begin position="12"/>
        <end position="30"/>
    </location>
</feature>
<dbReference type="AlphaFoldDB" id="A0A1G2G3P5"/>
<name>A0A1G2G3P5_9BACT</name>
<gene>
    <name evidence="2" type="ORF">A2719_05105</name>
</gene>
<keyword evidence="1" id="KW-1133">Transmembrane helix</keyword>
<keyword evidence="1" id="KW-0812">Transmembrane</keyword>
<dbReference type="Proteomes" id="UP000177480">
    <property type="component" value="Unassembled WGS sequence"/>
</dbReference>